<evidence type="ECO:0000256" key="6">
    <source>
        <dbReference type="SAM" id="MobiDB-lite"/>
    </source>
</evidence>
<evidence type="ECO:0000313" key="10">
    <source>
        <dbReference type="Proteomes" id="UP001377567"/>
    </source>
</evidence>
<sequence>MENTGQFGGNQSIPDIIDPGITIPIYDDVPSNPNEEVNSQQPQKLGSYRVRAGKFSNTLSNLLPSISAKLHHSKKAPNGKPTDGMLTVEEEMQQNDMQFRMSGEMMRVASTEKLMNPNGRVSFEMQQKQHLTPPMESEKLVHFPSTNEYIMNAPRRSNDSYTLGTSFSQTISRTRNNTMSSQITSISSMAPGPVSAGAIWSNTNPNANDSFQQPQNSTATPSVQDFQQTQYYDQVTSPSANGTIPYDPNSTNQNKSNNMLNVPNSTMWSNSNNARQRSGSTNSSIYTDAIPYDQQSLYSHAQSNYTANQTYHDSPLVMDEIDPRSINWVSNDPNVPSMNRINNLLPTATISISNVFPLQDQQPHLNNAINLTTTSLATLCNKFGEVISARTFSGINMAIVEFTTVEAATAAMDALQGKEVSMIGAPSYVAFAKVLPMHQQTAFYNKQAENQLEHTSQPLLHEQLYNGSVSLQQQGAVAVPVFNQHQQPGQMQSHGLQNVGQNQSHNQQYSQGHGSHSSHSHSASLEREQCPFPLPAPSITDRMDELRGIINSFDVKTDETQITNLLNGVIDFKGTKDTSNFGPVAKPTNNKEFEISKLRELRKSIDSDSMSQLELEQLAICMLDDLPELSSDYLGNTIVQKLFESCSDIIKDIMLRKTNKYLASMGVHKNGTWACQKIITMAHTPRQVKLVTDGIKNYCTPLFDDQFGNYVIQCVLKFGFPWNNFIFESIIANFWTIVQNRYGARAVRACLEAHDIITKEQTLVLSSVIILYSEYLSTNANSALLLTWFLDTCVLPKRHTVLASHLTHHIVELCHHRLASLTVLKILNFRGDDVARKITLQTIFGNLSSEDPPQSLKLILNDSSYGPTFIYKVLCMPLLDEDTRTHIVQQVRTVVKDSPTAQQHRRLMEEIGFAPQGSHAQNGQNKHSHRKTGSSVAFNPEPSGHLRGPSISSVRSNGSRQTNVVPQNIPSQVVNSPGNNSAGGSYVNYPGMFPGGFFGAHNNSYSSNSYVDDDIINTLERLNLNNGTHLSLPKLSFRGQGSRSASNGAQDNTSNQLSFS</sequence>
<evidence type="ECO:0000259" key="7">
    <source>
        <dbReference type="PROSITE" id="PS50102"/>
    </source>
</evidence>
<dbReference type="InterPro" id="IPR011989">
    <property type="entry name" value="ARM-like"/>
</dbReference>
<reference evidence="9 10" key="1">
    <citation type="journal article" date="2023" name="Elife">
        <title>Identification of key yeast species and microbe-microbe interactions impacting larval growth of Drosophila in the wild.</title>
        <authorList>
            <person name="Mure A."/>
            <person name="Sugiura Y."/>
            <person name="Maeda R."/>
            <person name="Honda K."/>
            <person name="Sakurai N."/>
            <person name="Takahashi Y."/>
            <person name="Watada M."/>
            <person name="Katoh T."/>
            <person name="Gotoh A."/>
            <person name="Gotoh Y."/>
            <person name="Taniguchi I."/>
            <person name="Nakamura K."/>
            <person name="Hayashi T."/>
            <person name="Katayama T."/>
            <person name="Uemura T."/>
            <person name="Hattori Y."/>
        </authorList>
    </citation>
    <scope>NUCLEOTIDE SEQUENCE [LARGE SCALE GENOMIC DNA]</scope>
    <source>
        <strain evidence="9 10">KH-74</strain>
    </source>
</reference>
<evidence type="ECO:0000256" key="4">
    <source>
        <dbReference type="PROSITE-ProRule" id="PRU00176"/>
    </source>
</evidence>
<dbReference type="InterPro" id="IPR001313">
    <property type="entry name" value="Pumilio_RNA-bd_rpt"/>
</dbReference>
<keyword evidence="3 4" id="KW-0694">RNA-binding</keyword>
<dbReference type="GO" id="GO:0000288">
    <property type="term" value="P:nuclear-transcribed mRNA catabolic process, deadenylation-dependent decay"/>
    <property type="evidence" value="ECO:0007669"/>
    <property type="project" value="UniProtKB-ARBA"/>
</dbReference>
<dbReference type="SMART" id="SM00025">
    <property type="entry name" value="Pumilio"/>
    <property type="match status" value="5"/>
</dbReference>
<dbReference type="Gene3D" id="3.30.70.330">
    <property type="match status" value="1"/>
</dbReference>
<feature type="region of interest" description="Disordered" evidence="6">
    <location>
        <begin position="1"/>
        <end position="21"/>
    </location>
</feature>
<feature type="compositionally biased region" description="Polar residues" evidence="6">
    <location>
        <begin position="487"/>
        <end position="499"/>
    </location>
</feature>
<evidence type="ECO:0000256" key="2">
    <source>
        <dbReference type="ARBA" id="ARBA00022737"/>
    </source>
</evidence>
<keyword evidence="10" id="KW-1185">Reference proteome</keyword>
<dbReference type="EMBL" id="BTGD01000010">
    <property type="protein sequence ID" value="GMM56677.1"/>
    <property type="molecule type" value="Genomic_DNA"/>
</dbReference>
<dbReference type="InterPro" id="IPR000504">
    <property type="entry name" value="RRM_dom"/>
</dbReference>
<feature type="compositionally biased region" description="Polar residues" evidence="6">
    <location>
        <begin position="1"/>
        <end position="12"/>
    </location>
</feature>
<feature type="compositionally biased region" description="Low complexity" evidence="6">
    <location>
        <begin position="500"/>
        <end position="522"/>
    </location>
</feature>
<evidence type="ECO:0000256" key="3">
    <source>
        <dbReference type="ARBA" id="ARBA00022884"/>
    </source>
</evidence>
<dbReference type="PANTHER" id="PTHR47093:SF1">
    <property type="entry name" value="PROTEIN JSN1-RELATED"/>
    <property type="match status" value="1"/>
</dbReference>
<dbReference type="SUPFAM" id="SSF54928">
    <property type="entry name" value="RNA-binding domain, RBD"/>
    <property type="match status" value="1"/>
</dbReference>
<feature type="compositionally biased region" description="Polar residues" evidence="6">
    <location>
        <begin position="1039"/>
        <end position="1060"/>
    </location>
</feature>
<keyword evidence="1" id="KW-0597">Phosphoprotein</keyword>
<accession>A0AAV5S149</accession>
<feature type="repeat" description="Pumilio" evidence="5">
    <location>
        <begin position="617"/>
        <end position="656"/>
    </location>
</feature>
<dbReference type="PROSITE" id="PS50102">
    <property type="entry name" value="RRM"/>
    <property type="match status" value="1"/>
</dbReference>
<feature type="compositionally biased region" description="Polar residues" evidence="6">
    <location>
        <begin position="200"/>
        <end position="223"/>
    </location>
</feature>
<dbReference type="InterPro" id="IPR052645">
    <property type="entry name" value="Pumilio_domain_protein"/>
</dbReference>
<dbReference type="InterPro" id="IPR016024">
    <property type="entry name" value="ARM-type_fold"/>
</dbReference>
<feature type="domain" description="PUM-HD" evidence="8">
    <location>
        <begin position="561"/>
        <end position="915"/>
    </location>
</feature>
<organism evidence="9 10">
    <name type="scientific">Maudiozyma humilis</name>
    <name type="common">Sour dough yeast</name>
    <name type="synonym">Kazachstania humilis</name>
    <dbReference type="NCBI Taxonomy" id="51915"/>
    <lineage>
        <taxon>Eukaryota</taxon>
        <taxon>Fungi</taxon>
        <taxon>Dikarya</taxon>
        <taxon>Ascomycota</taxon>
        <taxon>Saccharomycotina</taxon>
        <taxon>Saccharomycetes</taxon>
        <taxon>Saccharomycetales</taxon>
        <taxon>Saccharomycetaceae</taxon>
        <taxon>Maudiozyma</taxon>
    </lineage>
</organism>
<proteinExistence type="predicted"/>
<feature type="compositionally biased region" description="Polar residues" evidence="6">
    <location>
        <begin position="950"/>
        <end position="977"/>
    </location>
</feature>
<gene>
    <name evidence="9" type="ORF">DAKH74_032930</name>
</gene>
<evidence type="ECO:0000256" key="5">
    <source>
        <dbReference type="PROSITE-ProRule" id="PRU00317"/>
    </source>
</evidence>
<dbReference type="FunFam" id="1.25.10.10:FF:000167">
    <property type="entry name" value="RNA binding protein Jsn1"/>
    <property type="match status" value="1"/>
</dbReference>
<feature type="domain" description="RRM" evidence="7">
    <location>
        <begin position="348"/>
        <end position="434"/>
    </location>
</feature>
<dbReference type="InterPro" id="IPR012677">
    <property type="entry name" value="Nucleotide-bd_a/b_plait_sf"/>
</dbReference>
<evidence type="ECO:0000313" key="9">
    <source>
        <dbReference type="EMBL" id="GMM56677.1"/>
    </source>
</evidence>
<dbReference type="InterPro" id="IPR033133">
    <property type="entry name" value="PUM-HD"/>
</dbReference>
<dbReference type="PANTHER" id="PTHR47093">
    <property type="entry name" value="PROTEIN JSN1-RELATED"/>
    <property type="match status" value="1"/>
</dbReference>
<dbReference type="PROSITE" id="PS50303">
    <property type="entry name" value="PUM_HD"/>
    <property type="match status" value="1"/>
</dbReference>
<feature type="region of interest" description="Disordered" evidence="6">
    <location>
        <begin position="198"/>
        <end position="223"/>
    </location>
</feature>
<name>A0AAV5S149_MAUHU</name>
<dbReference type="SUPFAM" id="SSF48371">
    <property type="entry name" value="ARM repeat"/>
    <property type="match status" value="1"/>
</dbReference>
<feature type="region of interest" description="Disordered" evidence="6">
    <location>
        <begin position="487"/>
        <end position="535"/>
    </location>
</feature>
<keyword evidence="2" id="KW-0677">Repeat</keyword>
<feature type="region of interest" description="Disordered" evidence="6">
    <location>
        <begin position="1029"/>
        <end position="1060"/>
    </location>
</feature>
<dbReference type="Pfam" id="PF00076">
    <property type="entry name" value="RRM_1"/>
    <property type="match status" value="1"/>
</dbReference>
<comment type="caution">
    <text evidence="9">The sequence shown here is derived from an EMBL/GenBank/DDBJ whole genome shotgun (WGS) entry which is preliminary data.</text>
</comment>
<feature type="region of interest" description="Disordered" evidence="6">
    <location>
        <begin position="916"/>
        <end position="977"/>
    </location>
</feature>
<evidence type="ECO:0000256" key="1">
    <source>
        <dbReference type="ARBA" id="ARBA00022553"/>
    </source>
</evidence>
<evidence type="ECO:0000259" key="8">
    <source>
        <dbReference type="PROSITE" id="PS50303"/>
    </source>
</evidence>
<protein>
    <submittedName>
        <fullName evidence="9">Jsn1 protein</fullName>
    </submittedName>
</protein>
<dbReference type="PROSITE" id="PS50302">
    <property type="entry name" value="PUM"/>
    <property type="match status" value="1"/>
</dbReference>
<dbReference type="Pfam" id="PF00806">
    <property type="entry name" value="PUF"/>
    <property type="match status" value="2"/>
</dbReference>
<dbReference type="GO" id="GO:0003729">
    <property type="term" value="F:mRNA binding"/>
    <property type="evidence" value="ECO:0007669"/>
    <property type="project" value="UniProtKB-ARBA"/>
</dbReference>
<dbReference type="AlphaFoldDB" id="A0AAV5S149"/>
<dbReference type="Proteomes" id="UP001377567">
    <property type="component" value="Unassembled WGS sequence"/>
</dbReference>
<dbReference type="CDD" id="cd21616">
    <property type="entry name" value="RRM_ScJSN1_like"/>
    <property type="match status" value="1"/>
</dbReference>
<dbReference type="FunFam" id="3.30.70.330:FF:000617">
    <property type="entry name" value="Puf family protein"/>
    <property type="match status" value="1"/>
</dbReference>
<dbReference type="Gene3D" id="1.25.10.10">
    <property type="entry name" value="Leucine-rich Repeat Variant"/>
    <property type="match status" value="1"/>
</dbReference>
<dbReference type="InterPro" id="IPR035979">
    <property type="entry name" value="RBD_domain_sf"/>
</dbReference>